<evidence type="ECO:0000256" key="7">
    <source>
        <dbReference type="ARBA" id="ARBA00022737"/>
    </source>
</evidence>
<evidence type="ECO:0000313" key="18">
    <source>
        <dbReference type="Proteomes" id="UP000822688"/>
    </source>
</evidence>
<keyword evidence="9" id="KW-0418">Kinase</keyword>
<gene>
    <name evidence="17" type="ORF">KC19_10G121000</name>
</gene>
<evidence type="ECO:0000256" key="11">
    <source>
        <dbReference type="ARBA" id="ARBA00022989"/>
    </source>
</evidence>
<keyword evidence="6" id="KW-0732">Signal</keyword>
<reference evidence="17" key="1">
    <citation type="submission" date="2020-06" db="EMBL/GenBank/DDBJ databases">
        <title>WGS assembly of Ceratodon purpureus strain R40.</title>
        <authorList>
            <person name="Carey S.B."/>
            <person name="Jenkins J."/>
            <person name="Shu S."/>
            <person name="Lovell J.T."/>
            <person name="Sreedasyam A."/>
            <person name="Maumus F."/>
            <person name="Tiley G.P."/>
            <person name="Fernandez-Pozo N."/>
            <person name="Barry K."/>
            <person name="Chen C."/>
            <person name="Wang M."/>
            <person name="Lipzen A."/>
            <person name="Daum C."/>
            <person name="Saski C.A."/>
            <person name="Payton A.C."/>
            <person name="Mcbreen J.C."/>
            <person name="Conrad R.E."/>
            <person name="Kollar L.M."/>
            <person name="Olsson S."/>
            <person name="Huttunen S."/>
            <person name="Landis J.B."/>
            <person name="Wickett N.J."/>
            <person name="Johnson M.G."/>
            <person name="Rensing S.A."/>
            <person name="Grimwood J."/>
            <person name="Schmutz J."/>
            <person name="Mcdaniel S.F."/>
        </authorList>
    </citation>
    <scope>NUCLEOTIDE SEQUENCE</scope>
    <source>
        <strain evidence="17">R40</strain>
    </source>
</reference>
<sequence length="897" mass="100019">MTLLQRIENLSQPSRALPLRGQRRNISPQRVCCGLHTPTVRAEAIRFELLWNSNTQQVTIMTDRKAGVRGLRHAISLQRILYLIAVLLVFLFAPLTCNGQYTTWAQYKLPHLDALQALWGAWNGSTPKPDVNLEGWNSTQRFPCSVGTFGFEYDSKDSYKNWRGVQCLTNFDCKYIGDILNCSALVIGLTLDSASIAGILPPEIGNITTLTTLQLTGNPNLTGILPQELQNNTNIDILNLAGNNFNGSFPHSQILNMSSLRTLDISSNNFEGEIINETFSTQEGAVKPLLVRLDLSNNKFNGTLPALFNNKNLQTLDMSNNKFSGALPNLQNMTSLRSVNLSINALTGSISNLINQTQFNSLSVLDLSDNLLTGALNFWNSSDFGTLRELYLDNNIGLRGTLNIRKLFAERAFSIRANSSNSSGVLKVLSLMNNNISNVDYNSTHIADVNTVFRLQGNPYCDVPDSDDGTRCFCTQVCFNSVNMRNDKRKVVIIAAVASGISVLLMIGLAALLIKNKKYQRYLRLQQQEIQQRFEEFEVKPTIFPYNQLRTATRDFHSDMKLGEGAFGAVYKGILPNGHVVAVKQLFAKTNQGIDEFLNEVVVLTGIRHRNLVNLKGCCIREQQRLLVYEYVDNYDIDKILLGPNKALVSWPVRFKMCLGVAHGLYYLHVHAHPRIIHRDIKASNVLLAQNYETKIADFGLAFLFPDEESYIMTKHVAGTKGYLAPEYASYGQLSDKVDVFSFGVLCLEVVSGRRNIDDKRPVNEMYLSKWAWGLLRQDNLMELIDPTMSLQDDEMLEVHRVINVALHCIQNEADQRPSMERVVAMLQGDSESDGVAPQPGIDELDDRSLFAGSGLATVAEVGEFSFSNSSDKGAGHSSNNRSTGAAFIELSEIRVR</sequence>
<dbReference type="AlphaFoldDB" id="A0A8T0GM48"/>
<evidence type="ECO:0000256" key="13">
    <source>
        <dbReference type="ARBA" id="ARBA00023180"/>
    </source>
</evidence>
<feature type="transmembrane region" description="Helical" evidence="15">
    <location>
        <begin position="80"/>
        <end position="101"/>
    </location>
</feature>
<keyword evidence="10 14" id="KW-0067">ATP-binding</keyword>
<evidence type="ECO:0000256" key="6">
    <source>
        <dbReference type="ARBA" id="ARBA00022729"/>
    </source>
</evidence>
<comment type="subcellular location">
    <subcellularLocation>
        <location evidence="1">Membrane</location>
        <topology evidence="1">Single-pass type I membrane protein</topology>
    </subcellularLocation>
</comment>
<dbReference type="InterPro" id="IPR008271">
    <property type="entry name" value="Ser/Thr_kinase_AS"/>
</dbReference>
<keyword evidence="18" id="KW-1185">Reference proteome</keyword>
<dbReference type="InterPro" id="IPR051824">
    <property type="entry name" value="LRR_Rcpt-Like_S/T_Kinase"/>
</dbReference>
<evidence type="ECO:0000256" key="10">
    <source>
        <dbReference type="ARBA" id="ARBA00022840"/>
    </source>
</evidence>
<accession>A0A8T0GM48</accession>
<dbReference type="CDD" id="cd14066">
    <property type="entry name" value="STKc_IRAK"/>
    <property type="match status" value="1"/>
</dbReference>
<feature type="binding site" evidence="14">
    <location>
        <position position="584"/>
    </location>
    <ligand>
        <name>ATP</name>
        <dbReference type="ChEBI" id="CHEBI:30616"/>
    </ligand>
</feature>
<evidence type="ECO:0000256" key="1">
    <source>
        <dbReference type="ARBA" id="ARBA00004479"/>
    </source>
</evidence>
<keyword evidence="13" id="KW-0325">Glycoprotein</keyword>
<keyword evidence="5 15" id="KW-0812">Transmembrane</keyword>
<comment type="caution">
    <text evidence="17">The sequence shown here is derived from an EMBL/GenBank/DDBJ whole genome shotgun (WGS) entry which is preliminary data.</text>
</comment>
<keyword evidence="4" id="KW-0808">Transferase</keyword>
<dbReference type="Gene3D" id="3.30.200.20">
    <property type="entry name" value="Phosphorylase Kinase, domain 1"/>
    <property type="match status" value="1"/>
</dbReference>
<dbReference type="GO" id="GO:0005524">
    <property type="term" value="F:ATP binding"/>
    <property type="evidence" value="ECO:0007669"/>
    <property type="project" value="UniProtKB-UniRule"/>
</dbReference>
<dbReference type="SUPFAM" id="SSF56112">
    <property type="entry name" value="Protein kinase-like (PK-like)"/>
    <property type="match status" value="1"/>
</dbReference>
<dbReference type="InterPro" id="IPR001611">
    <property type="entry name" value="Leu-rich_rpt"/>
</dbReference>
<dbReference type="Gene3D" id="3.80.10.10">
    <property type="entry name" value="Ribonuclease Inhibitor"/>
    <property type="match status" value="2"/>
</dbReference>
<feature type="transmembrane region" description="Helical" evidence="15">
    <location>
        <begin position="491"/>
        <end position="514"/>
    </location>
</feature>
<evidence type="ECO:0000256" key="15">
    <source>
        <dbReference type="SAM" id="Phobius"/>
    </source>
</evidence>
<dbReference type="GO" id="GO:0004674">
    <property type="term" value="F:protein serine/threonine kinase activity"/>
    <property type="evidence" value="ECO:0007669"/>
    <property type="project" value="UniProtKB-KW"/>
</dbReference>
<dbReference type="InterPro" id="IPR001245">
    <property type="entry name" value="Ser-Thr/Tyr_kinase_cat_dom"/>
</dbReference>
<dbReference type="Pfam" id="PF00560">
    <property type="entry name" value="LRR_1"/>
    <property type="match status" value="3"/>
</dbReference>
<dbReference type="InterPro" id="IPR017441">
    <property type="entry name" value="Protein_kinase_ATP_BS"/>
</dbReference>
<keyword evidence="2" id="KW-0723">Serine/threonine-protein kinase</keyword>
<feature type="domain" description="Protein kinase" evidence="16">
    <location>
        <begin position="556"/>
        <end position="842"/>
    </location>
</feature>
<proteinExistence type="predicted"/>
<protein>
    <recommendedName>
        <fullName evidence="16">Protein kinase domain-containing protein</fullName>
    </recommendedName>
</protein>
<evidence type="ECO:0000256" key="14">
    <source>
        <dbReference type="PROSITE-ProRule" id="PRU10141"/>
    </source>
</evidence>
<dbReference type="InterPro" id="IPR011009">
    <property type="entry name" value="Kinase-like_dom_sf"/>
</dbReference>
<keyword evidence="8 14" id="KW-0547">Nucleotide-binding</keyword>
<evidence type="ECO:0000256" key="4">
    <source>
        <dbReference type="ARBA" id="ARBA00022679"/>
    </source>
</evidence>
<evidence type="ECO:0000256" key="8">
    <source>
        <dbReference type="ARBA" id="ARBA00022741"/>
    </source>
</evidence>
<dbReference type="SUPFAM" id="SSF52058">
    <property type="entry name" value="L domain-like"/>
    <property type="match status" value="1"/>
</dbReference>
<name>A0A8T0GM48_CERPU</name>
<dbReference type="PROSITE" id="PS50011">
    <property type="entry name" value="PROTEIN_KINASE_DOM"/>
    <property type="match status" value="1"/>
</dbReference>
<dbReference type="EMBL" id="CM026431">
    <property type="protein sequence ID" value="KAG0559647.1"/>
    <property type="molecule type" value="Genomic_DNA"/>
</dbReference>
<evidence type="ECO:0000256" key="5">
    <source>
        <dbReference type="ARBA" id="ARBA00022692"/>
    </source>
</evidence>
<keyword evidence="12 15" id="KW-0472">Membrane</keyword>
<keyword evidence="7" id="KW-0677">Repeat</keyword>
<evidence type="ECO:0000256" key="3">
    <source>
        <dbReference type="ARBA" id="ARBA00022614"/>
    </source>
</evidence>
<dbReference type="SMART" id="SM00220">
    <property type="entry name" value="S_TKc"/>
    <property type="match status" value="1"/>
</dbReference>
<dbReference type="Proteomes" id="UP000822688">
    <property type="component" value="Chromosome 10"/>
</dbReference>
<dbReference type="FunFam" id="3.30.200.20:FF:000415">
    <property type="entry name" value="receptor-like serine/threonine-protein kinase NCRK"/>
    <property type="match status" value="1"/>
</dbReference>
<dbReference type="FunFam" id="1.10.510.10:FF:000590">
    <property type="entry name" value="PR5-like receptor kinase"/>
    <property type="match status" value="1"/>
</dbReference>
<dbReference type="InterPro" id="IPR000719">
    <property type="entry name" value="Prot_kinase_dom"/>
</dbReference>
<dbReference type="PANTHER" id="PTHR48006:SF34">
    <property type="entry name" value="OS08G0203700 PROTEIN"/>
    <property type="match status" value="1"/>
</dbReference>
<dbReference type="PROSITE" id="PS51450">
    <property type="entry name" value="LRR"/>
    <property type="match status" value="1"/>
</dbReference>
<dbReference type="PANTHER" id="PTHR48006">
    <property type="entry name" value="LEUCINE-RICH REPEAT-CONTAINING PROTEIN DDB_G0281931-RELATED"/>
    <property type="match status" value="1"/>
</dbReference>
<keyword evidence="11 15" id="KW-1133">Transmembrane helix</keyword>
<dbReference type="Pfam" id="PF07714">
    <property type="entry name" value="PK_Tyr_Ser-Thr"/>
    <property type="match status" value="1"/>
</dbReference>
<dbReference type="PROSITE" id="PS00108">
    <property type="entry name" value="PROTEIN_KINASE_ST"/>
    <property type="match status" value="1"/>
</dbReference>
<organism evidence="17 18">
    <name type="scientific">Ceratodon purpureus</name>
    <name type="common">Fire moss</name>
    <name type="synonym">Dicranum purpureum</name>
    <dbReference type="NCBI Taxonomy" id="3225"/>
    <lineage>
        <taxon>Eukaryota</taxon>
        <taxon>Viridiplantae</taxon>
        <taxon>Streptophyta</taxon>
        <taxon>Embryophyta</taxon>
        <taxon>Bryophyta</taxon>
        <taxon>Bryophytina</taxon>
        <taxon>Bryopsida</taxon>
        <taxon>Dicranidae</taxon>
        <taxon>Pseudoditrichales</taxon>
        <taxon>Ditrichaceae</taxon>
        <taxon>Ceratodon</taxon>
    </lineage>
</organism>
<dbReference type="InterPro" id="IPR032675">
    <property type="entry name" value="LRR_dom_sf"/>
</dbReference>
<evidence type="ECO:0000259" key="16">
    <source>
        <dbReference type="PROSITE" id="PS50011"/>
    </source>
</evidence>
<keyword evidence="3" id="KW-0433">Leucine-rich repeat</keyword>
<dbReference type="GO" id="GO:0016020">
    <property type="term" value="C:membrane"/>
    <property type="evidence" value="ECO:0007669"/>
    <property type="project" value="UniProtKB-SubCell"/>
</dbReference>
<evidence type="ECO:0000256" key="12">
    <source>
        <dbReference type="ARBA" id="ARBA00023136"/>
    </source>
</evidence>
<evidence type="ECO:0000313" key="17">
    <source>
        <dbReference type="EMBL" id="KAG0559647.1"/>
    </source>
</evidence>
<evidence type="ECO:0000256" key="2">
    <source>
        <dbReference type="ARBA" id="ARBA00022527"/>
    </source>
</evidence>
<evidence type="ECO:0000256" key="9">
    <source>
        <dbReference type="ARBA" id="ARBA00022777"/>
    </source>
</evidence>
<dbReference type="PROSITE" id="PS00107">
    <property type="entry name" value="PROTEIN_KINASE_ATP"/>
    <property type="match status" value="1"/>
</dbReference>
<dbReference type="Gene3D" id="1.10.510.10">
    <property type="entry name" value="Transferase(Phosphotransferase) domain 1"/>
    <property type="match status" value="1"/>
</dbReference>